<keyword evidence="1" id="KW-0732">Signal</keyword>
<dbReference type="AlphaFoldDB" id="A0A8T2S674"/>
<feature type="domain" description="Cyanovirin-N" evidence="2">
    <location>
        <begin position="29"/>
        <end position="127"/>
    </location>
</feature>
<sequence>MTQVTTRNVIAAAAFLFLMAVSNADADCNFAETCKDIQLEGPGLVAVCKTKDGYDALAFIDLDLEIGNKDGQLVYPGTGFSLSCSRIELIDGHVLSAYCTKNFRFESSTSTIDLNNCFQNYNGKLLPCSGSVENAAE</sequence>
<dbReference type="SMART" id="SM01111">
    <property type="entry name" value="CVNH"/>
    <property type="match status" value="1"/>
</dbReference>
<dbReference type="Proteomes" id="UP000825935">
    <property type="component" value="Chromosome 22"/>
</dbReference>
<dbReference type="EMBL" id="CM035427">
    <property type="protein sequence ID" value="KAH7307642.1"/>
    <property type="molecule type" value="Genomic_DNA"/>
</dbReference>
<proteinExistence type="predicted"/>
<reference evidence="3" key="1">
    <citation type="submission" date="2021-08" db="EMBL/GenBank/DDBJ databases">
        <title>WGS assembly of Ceratopteris richardii.</title>
        <authorList>
            <person name="Marchant D.B."/>
            <person name="Chen G."/>
            <person name="Jenkins J."/>
            <person name="Shu S."/>
            <person name="Leebens-Mack J."/>
            <person name="Grimwood J."/>
            <person name="Schmutz J."/>
            <person name="Soltis P."/>
            <person name="Soltis D."/>
            <person name="Chen Z.-H."/>
        </authorList>
    </citation>
    <scope>NUCLEOTIDE SEQUENCE</scope>
    <source>
        <strain evidence="3">Whitten #5841</strain>
        <tissue evidence="3">Leaf</tissue>
    </source>
</reference>
<dbReference type="Gene3D" id="2.30.60.10">
    <property type="entry name" value="Cyanovirin-N"/>
    <property type="match status" value="1"/>
</dbReference>
<gene>
    <name evidence="3" type="ORF">KP509_22G070200</name>
</gene>
<comment type="caution">
    <text evidence="3">The sequence shown here is derived from an EMBL/GenBank/DDBJ whole genome shotgun (WGS) entry which is preliminary data.</text>
</comment>
<dbReference type="InterPro" id="IPR036673">
    <property type="entry name" value="Cyanovirin-N_sf"/>
</dbReference>
<dbReference type="InterPro" id="IPR011058">
    <property type="entry name" value="Cyanovirin-N"/>
</dbReference>
<protein>
    <recommendedName>
        <fullName evidence="2">Cyanovirin-N domain-containing protein</fullName>
    </recommendedName>
</protein>
<accession>A0A8T2S674</accession>
<dbReference type="OrthoDB" id="2441380at2759"/>
<evidence type="ECO:0000313" key="4">
    <source>
        <dbReference type="Proteomes" id="UP000825935"/>
    </source>
</evidence>
<evidence type="ECO:0000259" key="2">
    <source>
        <dbReference type="SMART" id="SM01111"/>
    </source>
</evidence>
<evidence type="ECO:0000313" key="3">
    <source>
        <dbReference type="EMBL" id="KAH7307642.1"/>
    </source>
</evidence>
<evidence type="ECO:0000256" key="1">
    <source>
        <dbReference type="SAM" id="SignalP"/>
    </source>
</evidence>
<organism evidence="3 4">
    <name type="scientific">Ceratopteris richardii</name>
    <name type="common">Triangle waterfern</name>
    <dbReference type="NCBI Taxonomy" id="49495"/>
    <lineage>
        <taxon>Eukaryota</taxon>
        <taxon>Viridiplantae</taxon>
        <taxon>Streptophyta</taxon>
        <taxon>Embryophyta</taxon>
        <taxon>Tracheophyta</taxon>
        <taxon>Polypodiopsida</taxon>
        <taxon>Polypodiidae</taxon>
        <taxon>Polypodiales</taxon>
        <taxon>Pteridineae</taxon>
        <taxon>Pteridaceae</taxon>
        <taxon>Parkerioideae</taxon>
        <taxon>Ceratopteris</taxon>
    </lineage>
</organism>
<feature type="chain" id="PRO_5035870498" description="Cyanovirin-N domain-containing protein" evidence="1">
    <location>
        <begin position="27"/>
        <end position="137"/>
    </location>
</feature>
<name>A0A8T2S674_CERRI</name>
<dbReference type="Pfam" id="PF08881">
    <property type="entry name" value="CVNH"/>
    <property type="match status" value="1"/>
</dbReference>
<dbReference type="SUPFAM" id="SSF51322">
    <property type="entry name" value="Cyanovirin-N"/>
    <property type="match status" value="1"/>
</dbReference>
<keyword evidence="4" id="KW-1185">Reference proteome</keyword>
<feature type="signal peptide" evidence="1">
    <location>
        <begin position="1"/>
        <end position="26"/>
    </location>
</feature>